<feature type="transmembrane region" description="Helical" evidence="9">
    <location>
        <begin position="6"/>
        <end position="24"/>
    </location>
</feature>
<feature type="transmembrane region" description="Helical" evidence="9">
    <location>
        <begin position="270"/>
        <end position="288"/>
    </location>
</feature>
<name>K2QA73_METFP</name>
<feature type="transmembrane region" description="Helical" evidence="9">
    <location>
        <begin position="294"/>
        <end position="317"/>
    </location>
</feature>
<keyword evidence="8 9" id="KW-0472">Membrane</keyword>
<comment type="subcellular location">
    <subcellularLocation>
        <location evidence="1">Cell membrane</location>
        <topology evidence="1">Multi-pass membrane protein</topology>
    </subcellularLocation>
</comment>
<dbReference type="Pfam" id="PF00999">
    <property type="entry name" value="Na_H_Exchanger"/>
    <property type="match status" value="1"/>
</dbReference>
<feature type="transmembrane region" description="Helical" evidence="9">
    <location>
        <begin position="152"/>
        <end position="176"/>
    </location>
</feature>
<gene>
    <name evidence="11" type="ORF">A994_11597</name>
</gene>
<dbReference type="GO" id="GO:0005886">
    <property type="term" value="C:plasma membrane"/>
    <property type="evidence" value="ECO:0007669"/>
    <property type="project" value="UniProtKB-SubCell"/>
</dbReference>
<evidence type="ECO:0000256" key="8">
    <source>
        <dbReference type="ARBA" id="ARBA00023136"/>
    </source>
</evidence>
<accession>K2QA73</accession>
<reference evidence="11 12" key="1">
    <citation type="journal article" date="2012" name="J. Bacteriol.">
        <title>Draft genome sequence of Methanobacterium formicicum DSM 3637, an archaebacterium isolated from the methane producer amoeba Pelomyxa palustris.</title>
        <authorList>
            <person name="Gutierrez G."/>
        </authorList>
    </citation>
    <scope>NUCLEOTIDE SEQUENCE [LARGE SCALE GENOMIC DNA]</scope>
    <source>
        <strain evidence="12">DSM 3637 / PP1</strain>
    </source>
</reference>
<keyword evidence="6 9" id="KW-1133">Transmembrane helix</keyword>
<proteinExistence type="predicted"/>
<dbReference type="Gene3D" id="1.20.1530.20">
    <property type="match status" value="1"/>
</dbReference>
<dbReference type="GO" id="GO:0015297">
    <property type="term" value="F:antiporter activity"/>
    <property type="evidence" value="ECO:0007669"/>
    <property type="project" value="UniProtKB-KW"/>
</dbReference>
<evidence type="ECO:0000256" key="2">
    <source>
        <dbReference type="ARBA" id="ARBA00022448"/>
    </source>
</evidence>
<dbReference type="PANTHER" id="PTHR32507">
    <property type="entry name" value="NA(+)/H(+) ANTIPORTER 1"/>
    <property type="match status" value="1"/>
</dbReference>
<keyword evidence="12" id="KW-1185">Reference proteome</keyword>
<dbReference type="OrthoDB" id="11709at2157"/>
<dbReference type="PATRIC" id="fig|1204725.3.peg.2329"/>
<feature type="domain" description="Cation/H+ exchanger transmembrane" evidence="10">
    <location>
        <begin position="22"/>
        <end position="385"/>
    </location>
</feature>
<evidence type="ECO:0000313" key="11">
    <source>
        <dbReference type="EMBL" id="EKF84836.1"/>
    </source>
</evidence>
<dbReference type="Proteomes" id="UP000007360">
    <property type="component" value="Unassembled WGS sequence"/>
</dbReference>
<dbReference type="PANTHER" id="PTHR32507:SF0">
    <property type="entry name" value="NA(+)_H(+) ANTIPORTER 2-RELATED"/>
    <property type="match status" value="1"/>
</dbReference>
<keyword evidence="2" id="KW-0813">Transport</keyword>
<dbReference type="EMBL" id="AMPO01000012">
    <property type="protein sequence ID" value="EKF84836.1"/>
    <property type="molecule type" value="Genomic_DNA"/>
</dbReference>
<dbReference type="AlphaFoldDB" id="K2QA73"/>
<feature type="transmembrane region" description="Helical" evidence="9">
    <location>
        <begin position="58"/>
        <end position="78"/>
    </location>
</feature>
<feature type="transmembrane region" description="Helical" evidence="9">
    <location>
        <begin position="119"/>
        <end position="140"/>
    </location>
</feature>
<keyword evidence="3" id="KW-0050">Antiport</keyword>
<feature type="transmembrane region" description="Helical" evidence="9">
    <location>
        <begin position="217"/>
        <end position="236"/>
    </location>
</feature>
<comment type="caution">
    <text evidence="11">The sequence shown here is derived from an EMBL/GenBank/DDBJ whole genome shotgun (WGS) entry which is preliminary data.</text>
</comment>
<feature type="transmembrane region" description="Helical" evidence="9">
    <location>
        <begin position="182"/>
        <end position="205"/>
    </location>
</feature>
<evidence type="ECO:0000313" key="12">
    <source>
        <dbReference type="Proteomes" id="UP000007360"/>
    </source>
</evidence>
<evidence type="ECO:0000256" key="9">
    <source>
        <dbReference type="SAM" id="Phobius"/>
    </source>
</evidence>
<dbReference type="InterPro" id="IPR038770">
    <property type="entry name" value="Na+/solute_symporter_sf"/>
</dbReference>
<feature type="transmembrane region" description="Helical" evidence="9">
    <location>
        <begin position="90"/>
        <end position="113"/>
    </location>
</feature>
<keyword evidence="5 9" id="KW-0812">Transmembrane</keyword>
<protein>
    <submittedName>
        <fullName evidence="11">Monovalent cation:proton antiporter-2 (CPA2) family protein</fullName>
    </submittedName>
</protein>
<feature type="transmembrane region" description="Helical" evidence="9">
    <location>
        <begin position="31"/>
        <end position="52"/>
    </location>
</feature>
<evidence type="ECO:0000256" key="7">
    <source>
        <dbReference type="ARBA" id="ARBA00023065"/>
    </source>
</evidence>
<evidence type="ECO:0000256" key="1">
    <source>
        <dbReference type="ARBA" id="ARBA00004651"/>
    </source>
</evidence>
<dbReference type="InterPro" id="IPR006153">
    <property type="entry name" value="Cation/H_exchanger_TM"/>
</dbReference>
<evidence type="ECO:0000256" key="6">
    <source>
        <dbReference type="ARBA" id="ARBA00022989"/>
    </source>
</evidence>
<keyword evidence="7" id="KW-0406">Ion transport</keyword>
<evidence type="ECO:0000256" key="5">
    <source>
        <dbReference type="ARBA" id="ARBA00022692"/>
    </source>
</evidence>
<evidence type="ECO:0000256" key="3">
    <source>
        <dbReference type="ARBA" id="ARBA00022449"/>
    </source>
</evidence>
<organism evidence="11 12">
    <name type="scientific">Methanobacterium formicicum (strain DSM 3637 / PP1)</name>
    <dbReference type="NCBI Taxonomy" id="1204725"/>
    <lineage>
        <taxon>Archaea</taxon>
        <taxon>Methanobacteriati</taxon>
        <taxon>Methanobacteriota</taxon>
        <taxon>Methanomada group</taxon>
        <taxon>Methanobacteria</taxon>
        <taxon>Methanobacteriales</taxon>
        <taxon>Methanobacteriaceae</taxon>
        <taxon>Methanobacterium</taxon>
    </lineage>
</organism>
<sequence length="592" mass="64050">MSGDQILLSLGLIIGLGISLQWLARTIKIPGIILLLPAGMIVGPVLGLVKPFEIFGDSLFPIITLGVGILLLKGGFELRIRDLKPNVSKAVWRLVTLGVLITLTLGTLTILLILKVPFILALLLASILVVSGPTVVGPILQYARPKEPVGSVLMWEGIIIDPIGASLGVAVLSYIISPNSFPILDILFTIITGIVIGLIAAGLYIASERSRRIPPNLSALVAFMFGIIAIVSGELILQEAGLFAAVTMGLVVGNQRLAPAKGIEEFTETIEPLILGIIFVMLAALVDLNAMGTYFFSALLLVGVYVLIVRPLVGMVATRGLGFNWEQRIFIGAMAPRGIVAAATASLFSISLLKVGVNFPHLMPMVFLVIIFTVAIYGIMAPILSRKLKISQPGRNAVAVIGDQPWIISLTNSLHKAGCSVMLVAPDEEDVEKIKSTLPYLTYTGPMAHLADEDRIDEFHEFKNRVEWLIIVTENPDRVKIVQDTFLRQLGYLSMIVLGRYRQKQDEIIFAKGGSDMLINTPFGLFGRNQDEILDFLDEGAVFEAINPSTQPAEGGVPQGMKPFLRVLSNGTLAVPADTSPLKEDEWLIVVR</sequence>
<evidence type="ECO:0000259" key="10">
    <source>
        <dbReference type="Pfam" id="PF00999"/>
    </source>
</evidence>
<feature type="transmembrane region" description="Helical" evidence="9">
    <location>
        <begin position="365"/>
        <end position="385"/>
    </location>
</feature>
<evidence type="ECO:0000256" key="4">
    <source>
        <dbReference type="ARBA" id="ARBA00022475"/>
    </source>
</evidence>
<feature type="transmembrane region" description="Helical" evidence="9">
    <location>
        <begin position="329"/>
        <end position="353"/>
    </location>
</feature>
<keyword evidence="4" id="KW-1003">Cell membrane</keyword>
<dbReference type="RefSeq" id="WP_004031830.1">
    <property type="nucleotide sequence ID" value="NZ_AMPO01000012.1"/>
</dbReference>
<dbReference type="GO" id="GO:1902600">
    <property type="term" value="P:proton transmembrane transport"/>
    <property type="evidence" value="ECO:0007669"/>
    <property type="project" value="InterPro"/>
</dbReference>